<dbReference type="EMBL" id="VWZI01017383">
    <property type="protein sequence ID" value="NXG50167.1"/>
    <property type="molecule type" value="Genomic_DNA"/>
</dbReference>
<organism evidence="2 3">
    <name type="scientific">Psilopogon haemacephalus</name>
    <name type="common">coppersmith barbet</name>
    <dbReference type="NCBI Taxonomy" id="2585815"/>
    <lineage>
        <taxon>Eukaryota</taxon>
        <taxon>Metazoa</taxon>
        <taxon>Chordata</taxon>
        <taxon>Craniata</taxon>
        <taxon>Vertebrata</taxon>
        <taxon>Euteleostomi</taxon>
        <taxon>Archelosauria</taxon>
        <taxon>Archosauria</taxon>
        <taxon>Dinosauria</taxon>
        <taxon>Saurischia</taxon>
        <taxon>Theropoda</taxon>
        <taxon>Coelurosauria</taxon>
        <taxon>Aves</taxon>
        <taxon>Neognathae</taxon>
        <taxon>Neoaves</taxon>
        <taxon>Telluraves</taxon>
        <taxon>Coraciimorphae</taxon>
        <taxon>Piciformes</taxon>
        <taxon>Megalaimidae</taxon>
        <taxon>Psilopogon</taxon>
    </lineage>
</organism>
<dbReference type="Proteomes" id="UP000574528">
    <property type="component" value="Unassembled WGS sequence"/>
</dbReference>
<keyword evidence="1" id="KW-0472">Membrane</keyword>
<keyword evidence="1" id="KW-0812">Transmembrane</keyword>
<comment type="caution">
    <text evidence="2">The sequence shown here is derived from an EMBL/GenBank/DDBJ whole genome shotgun (WGS) entry which is preliminary data.</text>
</comment>
<feature type="transmembrane region" description="Helical" evidence="1">
    <location>
        <begin position="88"/>
        <end position="105"/>
    </location>
</feature>
<accession>A0A7K9CD82</accession>
<feature type="transmembrane region" description="Helical" evidence="1">
    <location>
        <begin position="65"/>
        <end position="83"/>
    </location>
</feature>
<name>A0A7K9CD82_9PICI</name>
<dbReference type="AlphaFoldDB" id="A0A7K9CD82"/>
<gene>
    <name evidence="2" type="primary">Abca10</name>
    <name evidence="2" type="ORF">PSIHAE_R15484</name>
</gene>
<dbReference type="OrthoDB" id="8061355at2759"/>
<feature type="non-terminal residue" evidence="2">
    <location>
        <position position="106"/>
    </location>
</feature>
<evidence type="ECO:0000256" key="1">
    <source>
        <dbReference type="SAM" id="Phobius"/>
    </source>
</evidence>
<feature type="transmembrane region" description="Helical" evidence="1">
    <location>
        <begin position="33"/>
        <end position="53"/>
    </location>
</feature>
<sequence>ALVDVPLFWSLMCLMFGVVLLMNRICPLQAADLLTLIVCVTGYGVSLVLLTYIIAFACRRGRSNRYLWCFIFILLNLILSMFVDHHKLLYCILYVLIPGSPLLGWL</sequence>
<evidence type="ECO:0000313" key="3">
    <source>
        <dbReference type="Proteomes" id="UP000574528"/>
    </source>
</evidence>
<keyword evidence="1" id="KW-1133">Transmembrane helix</keyword>
<feature type="non-terminal residue" evidence="2">
    <location>
        <position position="1"/>
    </location>
</feature>
<evidence type="ECO:0000313" key="2">
    <source>
        <dbReference type="EMBL" id="NXG50167.1"/>
    </source>
</evidence>
<keyword evidence="3" id="KW-1185">Reference proteome</keyword>
<reference evidence="2 3" key="1">
    <citation type="submission" date="2019-09" db="EMBL/GenBank/DDBJ databases">
        <title>Bird 10,000 Genomes (B10K) Project - Family phase.</title>
        <authorList>
            <person name="Zhang G."/>
        </authorList>
    </citation>
    <scope>NUCLEOTIDE SEQUENCE [LARGE SCALE GENOMIC DNA]</scope>
    <source>
        <strain evidence="2">B10K-DU-001-24</strain>
        <tissue evidence="2">Muscle</tissue>
    </source>
</reference>
<feature type="transmembrane region" description="Helical" evidence="1">
    <location>
        <begin position="6"/>
        <end position="26"/>
    </location>
</feature>
<proteinExistence type="predicted"/>
<protein>
    <submittedName>
        <fullName evidence="2">ABCAA protein</fullName>
    </submittedName>
</protein>